<dbReference type="SUPFAM" id="SSF141868">
    <property type="entry name" value="EAL domain-like"/>
    <property type="match status" value="1"/>
</dbReference>
<dbReference type="PROSITE" id="PS50887">
    <property type="entry name" value="GGDEF"/>
    <property type="match status" value="1"/>
</dbReference>
<dbReference type="PANTHER" id="PTHR44757">
    <property type="entry name" value="DIGUANYLATE CYCLASE DGCP"/>
    <property type="match status" value="1"/>
</dbReference>
<dbReference type="InterPro" id="IPR000160">
    <property type="entry name" value="GGDEF_dom"/>
</dbReference>
<reference evidence="5 6" key="1">
    <citation type="submission" date="2015-11" db="EMBL/GenBank/DDBJ databases">
        <title>Draft Genome Sequence of the Strain BR 10303 (Bradyrhizobium sp.) isolated from nodules of Centrolobium paraense.</title>
        <authorList>
            <person name="Zelli J.E."/>
            <person name="Simoes-Araujo J.L."/>
            <person name="Barauna A.C."/>
            <person name="Silva K."/>
        </authorList>
    </citation>
    <scope>NUCLEOTIDE SEQUENCE [LARGE SCALE GENOMIC DNA]</scope>
    <source>
        <strain evidence="5 6">BR 10303</strain>
    </source>
</reference>
<dbReference type="OrthoDB" id="9814202at2"/>
<evidence type="ECO:0000313" key="6">
    <source>
        <dbReference type="Proteomes" id="UP000057737"/>
    </source>
</evidence>
<dbReference type="SUPFAM" id="SSF55781">
    <property type="entry name" value="GAF domain-like"/>
    <property type="match status" value="5"/>
</dbReference>
<dbReference type="InterPro" id="IPR029016">
    <property type="entry name" value="GAF-like_dom_sf"/>
</dbReference>
<dbReference type="InterPro" id="IPR003018">
    <property type="entry name" value="GAF"/>
</dbReference>
<dbReference type="SMART" id="SM00065">
    <property type="entry name" value="GAF"/>
    <property type="match status" value="5"/>
</dbReference>
<gene>
    <name evidence="5" type="ORF">AS156_32995</name>
</gene>
<dbReference type="GO" id="GO:0071111">
    <property type="term" value="F:cyclic-guanylate-specific phosphodiesterase activity"/>
    <property type="evidence" value="ECO:0007669"/>
    <property type="project" value="UniProtKB-EC"/>
</dbReference>
<dbReference type="GO" id="GO:0071732">
    <property type="term" value="P:cellular response to nitric oxide"/>
    <property type="evidence" value="ECO:0007669"/>
    <property type="project" value="UniProtKB-ARBA"/>
</dbReference>
<dbReference type="InterPro" id="IPR001633">
    <property type="entry name" value="EAL_dom"/>
</dbReference>
<comment type="caution">
    <text evidence="5">The sequence shown here is derived from an EMBL/GenBank/DDBJ whole genome shotgun (WGS) entry which is preliminary data.</text>
</comment>
<feature type="compositionally biased region" description="Acidic residues" evidence="2">
    <location>
        <begin position="1352"/>
        <end position="1362"/>
    </location>
</feature>
<evidence type="ECO:0000256" key="2">
    <source>
        <dbReference type="SAM" id="MobiDB-lite"/>
    </source>
</evidence>
<evidence type="ECO:0000256" key="1">
    <source>
        <dbReference type="ARBA" id="ARBA00051114"/>
    </source>
</evidence>
<sequence length="1371" mass="148939">MQSSIGRTFAALNATNEAILYAKSPEQLYAKVCEAAFSGGDFLGVTVFLREPGTTRLTFAAGFGDDVARLRSIDISIITNSPEGEGVAGRAFRDQAACVSNDYINDPRSAAWRSGAARSGVGAAAAMPLVCNGRSVGVFMVTRREPHSLGEEIVALLERMAANVSFALDNFNHEASRKSGERAMRRLNRMFGAISATNEAILRAKTEHDLYQRVCDAAVFSGKSFAAVVLLAEPDTHWLEPVAGTGEAIDLITQTRFSTDPDNVYGKGICGEAFRTQRPCAERDIPKSTSASRPQVRGSGLMACVALPLTRFGKSIGVLIFFIGNSWAADEEIIALLAGIAENVSVALDNFGRATEKARADAERERLSRMFAALSATNEAIMRARSRWEMFELVCAAAAHGGGFNSTSILMAKPGDDFLEMMAVAGPTAENARRLTVSRNEALPEGRGVCGNAFRSRRACINNDLLTDLASNAFRDIIDGEDARSGAAFPLLVDDQVVGVMLFISAKRNTFSSEFAELLQRLADNVSYALGSFDRADEKARTEEQKERLTRMFATLSATNEAIMRAKSRSEMFELVCDAAAVGDQFVSTTIRLVRPGEPFLESVAASGPDRVRARDVQLSADASRPEGQTLTGVAIRTRRPCISNDYLSDFGTDSYLYQVIRDSGSKSGAALPLLKGGEAIGALVFLSAEFGAFSPEMMALLQRMAENVSFALDNFDRADEKARADAQRERLSRMFAALSATNEAIMRAKSRDELYRLVCEAAATGGKFTSTTIALVQPGSDYLEIVATAGPTAEGARQVTLSTNKAHPEGRGACGRAFRSRKACIINDYFADAQAAAFHERARLDGTKSGASFPLIIDGEVVGIMIFVAVERDTFTPEFAEVLQRLADNLAFALEGFDRADEKNKADERIEYLASHDSLTNLPNREMFNELLRHAISTADRQRRQFAVLFIDLDRFKVINDSLGHDAGDMLLIAIAGRLSGSLRASDVVARLGGDEFVVILEDAAERDDVERIAGELLISLSQPLQLSGHECHTTASIGIAMYPADGSDVQTLTKNADMAMYLAKEDGKNGFRFFSNEIKAQSIERLTMESALRRALERGQFSLHYQPKVDMASGQISGVEALLRWTHPELGQVAPGQFIPLAEEVGLIVPIGRWVLKEACAQNMAWQRRGLMPVTMAVNLSPRQFADPHLLNDIDEALAGSGMPPALLQLEVTESMVMRNVSRAIHVLDAIQCRGIRLAIDDFGTGYSSMSLMKQFPIDTIKIDRSFVRDLPNDSEDVAIAQAIISMGKALGMTIVAEGVETSEQQEFLRAHACDEMQGFLFSRPLPPRDLAELLRPAPMRASPSLQPALDDEATTDGEAELGRKRAVV</sequence>
<dbReference type="InterPro" id="IPR035919">
    <property type="entry name" value="EAL_sf"/>
</dbReference>
<feature type="domain" description="GGDEF" evidence="4">
    <location>
        <begin position="945"/>
        <end position="1078"/>
    </location>
</feature>
<organism evidence="5 6">
    <name type="scientific">Bradyrhizobium macuxiense</name>
    <dbReference type="NCBI Taxonomy" id="1755647"/>
    <lineage>
        <taxon>Bacteria</taxon>
        <taxon>Pseudomonadati</taxon>
        <taxon>Pseudomonadota</taxon>
        <taxon>Alphaproteobacteria</taxon>
        <taxon>Hyphomicrobiales</taxon>
        <taxon>Nitrobacteraceae</taxon>
        <taxon>Bradyrhizobium</taxon>
    </lineage>
</organism>
<proteinExistence type="predicted"/>
<accession>A0A109K1G6</accession>
<dbReference type="InterPro" id="IPR029787">
    <property type="entry name" value="Nucleotide_cyclase"/>
</dbReference>
<dbReference type="Pfam" id="PF13185">
    <property type="entry name" value="GAF_2"/>
    <property type="match status" value="5"/>
</dbReference>
<dbReference type="Gene3D" id="3.20.20.450">
    <property type="entry name" value="EAL domain"/>
    <property type="match status" value="1"/>
</dbReference>
<evidence type="ECO:0000313" key="5">
    <source>
        <dbReference type="EMBL" id="KWV59003.1"/>
    </source>
</evidence>
<dbReference type="FunFam" id="3.30.70.270:FF:000001">
    <property type="entry name" value="Diguanylate cyclase domain protein"/>
    <property type="match status" value="1"/>
</dbReference>
<dbReference type="FunFam" id="3.20.20.450:FF:000001">
    <property type="entry name" value="Cyclic di-GMP phosphodiesterase yahA"/>
    <property type="match status" value="1"/>
</dbReference>
<comment type="catalytic activity">
    <reaction evidence="1">
        <text>3',3'-c-di-GMP + H2O = 5'-phosphoguanylyl(3'-&gt;5')guanosine + H(+)</text>
        <dbReference type="Rhea" id="RHEA:24902"/>
        <dbReference type="ChEBI" id="CHEBI:15377"/>
        <dbReference type="ChEBI" id="CHEBI:15378"/>
        <dbReference type="ChEBI" id="CHEBI:58754"/>
        <dbReference type="ChEBI" id="CHEBI:58805"/>
        <dbReference type="EC" id="3.1.4.52"/>
    </reaction>
    <physiologicalReaction direction="left-to-right" evidence="1">
        <dbReference type="Rhea" id="RHEA:24903"/>
    </physiologicalReaction>
</comment>
<dbReference type="CDD" id="cd01949">
    <property type="entry name" value="GGDEF"/>
    <property type="match status" value="1"/>
</dbReference>
<dbReference type="NCBIfam" id="TIGR00254">
    <property type="entry name" value="GGDEF"/>
    <property type="match status" value="1"/>
</dbReference>
<dbReference type="PANTHER" id="PTHR44757:SF2">
    <property type="entry name" value="BIOFILM ARCHITECTURE MAINTENANCE PROTEIN MBAA"/>
    <property type="match status" value="1"/>
</dbReference>
<dbReference type="SUPFAM" id="SSF55073">
    <property type="entry name" value="Nucleotide cyclase"/>
    <property type="match status" value="1"/>
</dbReference>
<dbReference type="InterPro" id="IPR043128">
    <property type="entry name" value="Rev_trsase/Diguanyl_cyclase"/>
</dbReference>
<dbReference type="Gene3D" id="3.30.70.270">
    <property type="match status" value="1"/>
</dbReference>
<dbReference type="EMBL" id="LNCU01000034">
    <property type="protein sequence ID" value="KWV59003.1"/>
    <property type="molecule type" value="Genomic_DNA"/>
</dbReference>
<dbReference type="PROSITE" id="PS50883">
    <property type="entry name" value="EAL"/>
    <property type="match status" value="1"/>
</dbReference>
<feature type="domain" description="EAL" evidence="3">
    <location>
        <begin position="1087"/>
        <end position="1341"/>
    </location>
</feature>
<dbReference type="CDD" id="cd01948">
    <property type="entry name" value="EAL"/>
    <property type="match status" value="1"/>
</dbReference>
<evidence type="ECO:0000259" key="3">
    <source>
        <dbReference type="PROSITE" id="PS50883"/>
    </source>
</evidence>
<dbReference type="Gene3D" id="3.30.450.40">
    <property type="match status" value="5"/>
</dbReference>
<dbReference type="Proteomes" id="UP000057737">
    <property type="component" value="Unassembled WGS sequence"/>
</dbReference>
<name>A0A109K1G6_9BRAD</name>
<dbReference type="SMART" id="SM00052">
    <property type="entry name" value="EAL"/>
    <property type="match status" value="1"/>
</dbReference>
<protein>
    <submittedName>
        <fullName evidence="5">Diguanylate cyclase</fullName>
    </submittedName>
</protein>
<evidence type="ECO:0000259" key="4">
    <source>
        <dbReference type="PROSITE" id="PS50887"/>
    </source>
</evidence>
<dbReference type="Pfam" id="PF00990">
    <property type="entry name" value="GGDEF"/>
    <property type="match status" value="1"/>
</dbReference>
<dbReference type="RefSeq" id="WP_066502633.1">
    <property type="nucleotide sequence ID" value="NZ_LNCU01000034.1"/>
</dbReference>
<dbReference type="SMART" id="SM00267">
    <property type="entry name" value="GGDEF"/>
    <property type="match status" value="1"/>
</dbReference>
<dbReference type="InterPro" id="IPR052155">
    <property type="entry name" value="Biofilm_reg_signaling"/>
</dbReference>
<keyword evidence="6" id="KW-1185">Reference proteome</keyword>
<feature type="region of interest" description="Disordered" evidence="2">
    <location>
        <begin position="1344"/>
        <end position="1371"/>
    </location>
</feature>
<dbReference type="Pfam" id="PF00563">
    <property type="entry name" value="EAL"/>
    <property type="match status" value="1"/>
</dbReference>